<dbReference type="Gene3D" id="3.40.50.12780">
    <property type="entry name" value="N-terminal domain of ligase-like"/>
    <property type="match status" value="1"/>
</dbReference>
<sequence>MKKTPMEEWIIKRTGISPANPKELETYQLKKIVETLNYAKKNSAFYQKQLEGIDPEQIKSWEDFKRLPFTSAEDIKNEPFKFLCVPQSRIDRIVTLNTSGTSGNKKRIFFTDTDLQKTVDFFDYGMRSLIGSSDRVMVLLPGQAYGTIGNLLKKALDRTKTICVVYGLLTDLDAVEKIIVAKKINCIVGIPIQVLYLSRMKQDGFKCIEKVLLSTDYVPQAMVAELNQKFGCQVFNHYGMTEMGYGGGVECQALNGYHLREGDLYFEIIDPVYGEPVADGVYGEIVFTSFDREAMPLIRYRTGDIGAFSQATCQCGTFLRTMKKVEGRLKNRIHLEDGICVDLKALEEILLAIEDLMDYQLIVSDKHALKIDVSFYNEEPSAENENRVKMMVQEYFDKNCELPIQVEVAKNQLQKPDQLVNSMVKRRIVDLRREKRDE</sequence>
<dbReference type="NCBIfam" id="NF045666">
    <property type="entry name" value="DVU1553_fam_AMP"/>
    <property type="match status" value="1"/>
</dbReference>
<keyword evidence="3" id="KW-1185">Reference proteome</keyword>
<dbReference type="InterPro" id="IPR042099">
    <property type="entry name" value="ANL_N_sf"/>
</dbReference>
<comment type="caution">
    <text evidence="2">The sequence shown here is derived from an EMBL/GenBank/DDBJ whole genome shotgun (WGS) entry which is preliminary data.</text>
</comment>
<dbReference type="InterPro" id="IPR053158">
    <property type="entry name" value="CapK_Type1_Caps_Biosynth"/>
</dbReference>
<feature type="domain" description="AMP-dependent synthetase/ligase" evidence="1">
    <location>
        <begin position="87"/>
        <end position="287"/>
    </location>
</feature>
<dbReference type="RefSeq" id="WP_186892894.1">
    <property type="nucleotide sequence ID" value="NZ_WJBE01000001.1"/>
</dbReference>
<protein>
    <submittedName>
        <fullName evidence="2">AMP-binding protein</fullName>
    </submittedName>
</protein>
<dbReference type="Pfam" id="PF00501">
    <property type="entry name" value="AMP-binding"/>
    <property type="match status" value="1"/>
</dbReference>
<evidence type="ECO:0000313" key="2">
    <source>
        <dbReference type="EMBL" id="MBC3898141.1"/>
    </source>
</evidence>
<dbReference type="InterPro" id="IPR000873">
    <property type="entry name" value="AMP-dep_synth/lig_dom"/>
</dbReference>
<dbReference type="PANTHER" id="PTHR36932:SF1">
    <property type="entry name" value="CAPSULAR POLYSACCHARIDE BIOSYNTHESIS PROTEIN"/>
    <property type="match status" value="1"/>
</dbReference>
<evidence type="ECO:0000259" key="1">
    <source>
        <dbReference type="Pfam" id="PF00501"/>
    </source>
</evidence>
<organism evidence="2 3">
    <name type="scientific">Acetobacterium malicum</name>
    <dbReference type="NCBI Taxonomy" id="52692"/>
    <lineage>
        <taxon>Bacteria</taxon>
        <taxon>Bacillati</taxon>
        <taxon>Bacillota</taxon>
        <taxon>Clostridia</taxon>
        <taxon>Eubacteriales</taxon>
        <taxon>Eubacteriaceae</taxon>
        <taxon>Acetobacterium</taxon>
    </lineage>
</organism>
<accession>A0ABR6YSK2</accession>
<dbReference type="Proteomes" id="UP000622405">
    <property type="component" value="Unassembled WGS sequence"/>
</dbReference>
<dbReference type="EMBL" id="WJBE01000001">
    <property type="protein sequence ID" value="MBC3898141.1"/>
    <property type="molecule type" value="Genomic_DNA"/>
</dbReference>
<dbReference type="PANTHER" id="PTHR36932">
    <property type="entry name" value="CAPSULAR POLYSACCHARIDE BIOSYNTHESIS PROTEIN"/>
    <property type="match status" value="1"/>
</dbReference>
<evidence type="ECO:0000313" key="3">
    <source>
        <dbReference type="Proteomes" id="UP000622405"/>
    </source>
</evidence>
<dbReference type="SUPFAM" id="SSF56801">
    <property type="entry name" value="Acetyl-CoA synthetase-like"/>
    <property type="match status" value="1"/>
</dbReference>
<reference evidence="2 3" key="1">
    <citation type="journal article" date="2020" name="mSystems">
        <title>Defining Genomic and Predicted Metabolic Features of the Acetobacterium Genus.</title>
        <authorList>
            <person name="Ross D.E."/>
            <person name="Marshall C.W."/>
            <person name="Gulliver D."/>
            <person name="May H.D."/>
            <person name="Norman R.S."/>
        </authorList>
    </citation>
    <scope>NUCLEOTIDE SEQUENCE [LARGE SCALE GENOMIC DNA]</scope>
    <source>
        <strain evidence="2 3">DSM 4132</strain>
    </source>
</reference>
<proteinExistence type="predicted"/>
<name>A0ABR6YSK2_9FIRM</name>
<gene>
    <name evidence="2" type="ORF">GH811_00745</name>
</gene>